<dbReference type="EMBL" id="QFQZ01000033">
    <property type="protein sequence ID" value="PZR33990.1"/>
    <property type="molecule type" value="Genomic_DNA"/>
</dbReference>
<organism evidence="1 2">
    <name type="scientific">Caulobacter segnis</name>
    <dbReference type="NCBI Taxonomy" id="88688"/>
    <lineage>
        <taxon>Bacteria</taxon>
        <taxon>Pseudomonadati</taxon>
        <taxon>Pseudomonadota</taxon>
        <taxon>Alphaproteobacteria</taxon>
        <taxon>Caulobacterales</taxon>
        <taxon>Caulobacteraceae</taxon>
        <taxon>Caulobacter</taxon>
    </lineage>
</organism>
<accession>A0A2W5V290</accession>
<protein>
    <submittedName>
        <fullName evidence="1">Uncharacterized protein</fullName>
    </submittedName>
</protein>
<dbReference type="Proteomes" id="UP000249393">
    <property type="component" value="Unassembled WGS sequence"/>
</dbReference>
<reference evidence="1 2" key="1">
    <citation type="submission" date="2017-08" db="EMBL/GenBank/DDBJ databases">
        <title>Infants hospitalized years apart are colonized by the same room-sourced microbial strains.</title>
        <authorList>
            <person name="Brooks B."/>
            <person name="Olm M.R."/>
            <person name="Firek B.A."/>
            <person name="Baker R."/>
            <person name="Thomas B.C."/>
            <person name="Morowitz M.J."/>
            <person name="Banfield J.F."/>
        </authorList>
    </citation>
    <scope>NUCLEOTIDE SEQUENCE [LARGE SCALE GENOMIC DNA]</scope>
    <source>
        <strain evidence="1">S2_003_000_R2_4</strain>
    </source>
</reference>
<name>A0A2W5V290_9CAUL</name>
<dbReference type="AlphaFoldDB" id="A0A2W5V290"/>
<sequence length="109" mass="11832">MVAVTPRPAKGLFRSRLVDLTIEAVGAPSIPRYILGFRGRFPGGFKVTPFRLDFTDGERLSGVAPARDQPAPGAILSPAELRDLGWCRRDLDRRLATTAPLGSQAWGSK</sequence>
<proteinExistence type="predicted"/>
<gene>
    <name evidence="1" type="ORF">DI526_11560</name>
</gene>
<evidence type="ECO:0000313" key="2">
    <source>
        <dbReference type="Proteomes" id="UP000249393"/>
    </source>
</evidence>
<comment type="caution">
    <text evidence="1">The sequence shown here is derived from an EMBL/GenBank/DDBJ whole genome shotgun (WGS) entry which is preliminary data.</text>
</comment>
<evidence type="ECO:0000313" key="1">
    <source>
        <dbReference type="EMBL" id="PZR33990.1"/>
    </source>
</evidence>